<evidence type="ECO:0000313" key="1">
    <source>
        <dbReference type="EMBL" id="MDQ0149098.1"/>
    </source>
</evidence>
<reference evidence="1 2" key="1">
    <citation type="submission" date="2023-07" db="EMBL/GenBank/DDBJ databases">
        <title>Genomic Encyclopedia of Type Strains, Phase IV (KMG-IV): sequencing the most valuable type-strain genomes for metagenomic binning, comparative biology and taxonomic classification.</title>
        <authorList>
            <person name="Goeker M."/>
        </authorList>
    </citation>
    <scope>NUCLEOTIDE SEQUENCE [LARGE SCALE GENOMIC DNA]</scope>
    <source>
        <strain evidence="1 2">DSM 20694</strain>
    </source>
</reference>
<sequence>MDYYTEAICTGSLAGHNAVRQFMGLPLLILPRNLAIGDIIAYANEKTLKEEDRKSRYTFAGSVYFKRMQEKGLYITDKNIIEDKINKLNLNNILAIKLT</sequence>
<dbReference type="EMBL" id="JAUSUF010000002">
    <property type="protein sequence ID" value="MDQ0149098.1"/>
    <property type="molecule type" value="Genomic_DNA"/>
</dbReference>
<accession>A0ABT9URQ9</accession>
<keyword evidence="2" id="KW-1185">Reference proteome</keyword>
<dbReference type="InterPro" id="IPR036188">
    <property type="entry name" value="FAD/NAD-bd_sf"/>
</dbReference>
<keyword evidence="1" id="KW-0808">Transferase</keyword>
<dbReference type="GO" id="GO:0032259">
    <property type="term" value="P:methylation"/>
    <property type="evidence" value="ECO:0007669"/>
    <property type="project" value="UniProtKB-KW"/>
</dbReference>
<keyword evidence="1" id="KW-0489">Methyltransferase</keyword>
<dbReference type="GO" id="GO:0008168">
    <property type="term" value="F:methyltransferase activity"/>
    <property type="evidence" value="ECO:0007669"/>
    <property type="project" value="UniProtKB-KW"/>
</dbReference>
<dbReference type="Proteomes" id="UP001228504">
    <property type="component" value="Unassembled WGS sequence"/>
</dbReference>
<proteinExistence type="predicted"/>
<dbReference type="Gene3D" id="3.50.50.60">
    <property type="entry name" value="FAD/NAD(P)-binding domain"/>
    <property type="match status" value="1"/>
</dbReference>
<protein>
    <submittedName>
        <fullName evidence="1">Folate-dependent tRNA-U54 methylase TrmFO/GidA</fullName>
    </submittedName>
</protein>
<gene>
    <name evidence="1" type="ORF">J2S18_001028</name>
</gene>
<name>A0ABT9URQ9_9FIRM</name>
<organism evidence="1 2">
    <name type="scientific">Eubacterium multiforme</name>
    <dbReference type="NCBI Taxonomy" id="83339"/>
    <lineage>
        <taxon>Bacteria</taxon>
        <taxon>Bacillati</taxon>
        <taxon>Bacillota</taxon>
        <taxon>Clostridia</taxon>
        <taxon>Eubacteriales</taxon>
        <taxon>Eubacteriaceae</taxon>
        <taxon>Eubacterium</taxon>
    </lineage>
</organism>
<comment type="caution">
    <text evidence="1">The sequence shown here is derived from an EMBL/GenBank/DDBJ whole genome shotgun (WGS) entry which is preliminary data.</text>
</comment>
<evidence type="ECO:0000313" key="2">
    <source>
        <dbReference type="Proteomes" id="UP001228504"/>
    </source>
</evidence>